<evidence type="ECO:0000313" key="1">
    <source>
        <dbReference type="EMBL" id="SOQ35956.1"/>
    </source>
</evidence>
<gene>
    <name evidence="1" type="ORF">SFRICE_038627</name>
</gene>
<proteinExistence type="predicted"/>
<name>A0A2H1V5A8_SPOFR</name>
<reference evidence="1" key="1">
    <citation type="submission" date="2016-07" db="EMBL/GenBank/DDBJ databases">
        <authorList>
            <person name="Bretaudeau A."/>
        </authorList>
    </citation>
    <scope>NUCLEOTIDE SEQUENCE</scope>
    <source>
        <strain evidence="1">Rice</strain>
        <tissue evidence="1">Whole body</tissue>
    </source>
</reference>
<sequence>MSLSDKYEPFKLQCFTPASLVKWSQVRLPDKVSQFFENLSVVARSLKLCQVYGSKFTPYYMGFITQMMKSGCILCSGITCRNVHLCLPLRELGLQIMENPFYTKEF</sequence>
<protein>
    <submittedName>
        <fullName evidence="1">SFRICE_038627</fullName>
    </submittedName>
</protein>
<accession>A0A2H1V5A8</accession>
<dbReference type="EMBL" id="ODYU01000724">
    <property type="protein sequence ID" value="SOQ35956.1"/>
    <property type="molecule type" value="Genomic_DNA"/>
</dbReference>
<dbReference type="AlphaFoldDB" id="A0A2H1V5A8"/>
<organism evidence="1">
    <name type="scientific">Spodoptera frugiperda</name>
    <name type="common">Fall armyworm</name>
    <dbReference type="NCBI Taxonomy" id="7108"/>
    <lineage>
        <taxon>Eukaryota</taxon>
        <taxon>Metazoa</taxon>
        <taxon>Ecdysozoa</taxon>
        <taxon>Arthropoda</taxon>
        <taxon>Hexapoda</taxon>
        <taxon>Insecta</taxon>
        <taxon>Pterygota</taxon>
        <taxon>Neoptera</taxon>
        <taxon>Endopterygota</taxon>
        <taxon>Lepidoptera</taxon>
        <taxon>Glossata</taxon>
        <taxon>Ditrysia</taxon>
        <taxon>Noctuoidea</taxon>
        <taxon>Noctuidae</taxon>
        <taxon>Amphipyrinae</taxon>
        <taxon>Spodoptera</taxon>
    </lineage>
</organism>